<dbReference type="PANTHER" id="PTHR34413">
    <property type="entry name" value="PROPHAGE TAIL FIBER ASSEMBLY PROTEIN HOMOLOG TFAE-RELATED-RELATED"/>
    <property type="match status" value="1"/>
</dbReference>
<dbReference type="Pfam" id="PF02413">
    <property type="entry name" value="Caudo_TAP"/>
    <property type="match status" value="1"/>
</dbReference>
<proteinExistence type="predicted"/>
<accession>A0A9P1PUD9</accession>
<sequence>MTIIFDDTGHANVAGYVKVFYFHNITREYVGWSDEFIPVGVSLPGNSTTVDPGYDQCGGLIAVFQNDEWKQAEDHRGTRVFAISNGQQAVVDYIGPIHSDFTTAVPGTPYDSWNGTEWVTDVKRKRTADIFEADNIKTELITKASSFIAPMKDALEGGYIDEADKLILEEWQKYRYALTKVDFSNAPHIIWPKEPA</sequence>
<protein>
    <submittedName>
        <fullName evidence="1">Tail fiber assembly protein G</fullName>
    </submittedName>
</protein>
<comment type="caution">
    <text evidence="1">The sequence shown here is derived from an EMBL/GenBank/DDBJ whole genome shotgun (WGS) entry which is preliminary data.</text>
</comment>
<dbReference type="PANTHER" id="PTHR34413:SF2">
    <property type="entry name" value="PROPHAGE TAIL FIBER ASSEMBLY PROTEIN HOMOLOG TFAE-RELATED"/>
    <property type="match status" value="1"/>
</dbReference>
<reference evidence="1 2" key="1">
    <citation type="submission" date="2015-03" db="EMBL/GenBank/DDBJ databases">
        <authorList>
            <consortium name="Pathogen Informatics"/>
            <person name="Murphy D."/>
        </authorList>
    </citation>
    <scope>NUCLEOTIDE SEQUENCE [LARGE SCALE GENOMIC DNA]</scope>
    <source>
        <strain evidence="1 2">IP27818</strain>
    </source>
</reference>
<dbReference type="InterPro" id="IPR051220">
    <property type="entry name" value="TFA_Chaperone"/>
</dbReference>
<dbReference type="Proteomes" id="UP000041356">
    <property type="component" value="Unassembled WGS sequence"/>
</dbReference>
<dbReference type="EMBL" id="CPZF01000003">
    <property type="protein sequence ID" value="CNF46467.1"/>
    <property type="molecule type" value="Genomic_DNA"/>
</dbReference>
<dbReference type="AlphaFoldDB" id="A0A9P1PUD9"/>
<dbReference type="InterPro" id="IPR003458">
    <property type="entry name" value="Phage_T4_Gp38_tail_assem"/>
</dbReference>
<dbReference type="RefSeq" id="WP_050130597.1">
    <property type="nucleotide sequence ID" value="NZ_CP107099.1"/>
</dbReference>
<evidence type="ECO:0000313" key="2">
    <source>
        <dbReference type="Proteomes" id="UP000041356"/>
    </source>
</evidence>
<organism evidence="1 2">
    <name type="scientific">Yersinia enterocolitica</name>
    <dbReference type="NCBI Taxonomy" id="630"/>
    <lineage>
        <taxon>Bacteria</taxon>
        <taxon>Pseudomonadati</taxon>
        <taxon>Pseudomonadota</taxon>
        <taxon>Gammaproteobacteria</taxon>
        <taxon>Enterobacterales</taxon>
        <taxon>Yersiniaceae</taxon>
        <taxon>Yersinia</taxon>
    </lineage>
</organism>
<gene>
    <name evidence="1" type="ORF">ERS137939_01555</name>
</gene>
<evidence type="ECO:0000313" key="1">
    <source>
        <dbReference type="EMBL" id="CNF46467.1"/>
    </source>
</evidence>
<name>A0A9P1PUD9_YEREN</name>